<accession>A0A388M917</accession>
<dbReference type="Proteomes" id="UP000265515">
    <property type="component" value="Unassembled WGS sequence"/>
</dbReference>
<evidence type="ECO:0000313" key="1">
    <source>
        <dbReference type="EMBL" id="GBG91005.1"/>
    </source>
</evidence>
<reference evidence="1 2" key="1">
    <citation type="journal article" date="2018" name="Cell">
        <title>The Chara Genome: Secondary Complexity and Implications for Plant Terrestrialization.</title>
        <authorList>
            <person name="Nishiyama T."/>
            <person name="Sakayama H."/>
            <person name="Vries J.D."/>
            <person name="Buschmann H."/>
            <person name="Saint-Marcoux D."/>
            <person name="Ullrich K.K."/>
            <person name="Haas F.B."/>
            <person name="Vanderstraeten L."/>
            <person name="Becker D."/>
            <person name="Lang D."/>
            <person name="Vosolsobe S."/>
            <person name="Rombauts S."/>
            <person name="Wilhelmsson P.K.I."/>
            <person name="Janitza P."/>
            <person name="Kern R."/>
            <person name="Heyl A."/>
            <person name="Rumpler F."/>
            <person name="Villalobos L.I.A.C."/>
            <person name="Clay J.M."/>
            <person name="Skokan R."/>
            <person name="Toyoda A."/>
            <person name="Suzuki Y."/>
            <person name="Kagoshima H."/>
            <person name="Schijlen E."/>
            <person name="Tajeshwar N."/>
            <person name="Catarino B."/>
            <person name="Hetherington A.J."/>
            <person name="Saltykova A."/>
            <person name="Bonnot C."/>
            <person name="Breuninger H."/>
            <person name="Symeonidi A."/>
            <person name="Radhakrishnan G.V."/>
            <person name="Van Nieuwerburgh F."/>
            <person name="Deforce D."/>
            <person name="Chang C."/>
            <person name="Karol K.G."/>
            <person name="Hedrich R."/>
            <person name="Ulvskov P."/>
            <person name="Glockner G."/>
            <person name="Delwiche C.F."/>
            <person name="Petrasek J."/>
            <person name="Van de Peer Y."/>
            <person name="Friml J."/>
            <person name="Beilby M."/>
            <person name="Dolan L."/>
            <person name="Kohara Y."/>
            <person name="Sugano S."/>
            <person name="Fujiyama A."/>
            <person name="Delaux P.-M."/>
            <person name="Quint M."/>
            <person name="TheiBen G."/>
            <person name="Hagemann M."/>
            <person name="Harholt J."/>
            <person name="Dunand C."/>
            <person name="Zachgo S."/>
            <person name="Langdale J."/>
            <person name="Maumus F."/>
            <person name="Straeten D.V.D."/>
            <person name="Gould S.B."/>
            <person name="Rensing S.A."/>
        </authorList>
    </citation>
    <scope>NUCLEOTIDE SEQUENCE [LARGE SCALE GENOMIC DNA]</scope>
    <source>
        <strain evidence="1 2">S276</strain>
    </source>
</reference>
<protein>
    <submittedName>
        <fullName evidence="1">Uncharacterized protein</fullName>
    </submittedName>
</protein>
<dbReference type="EMBL" id="BFEA01000861">
    <property type="protein sequence ID" value="GBG91005.1"/>
    <property type="molecule type" value="Genomic_DNA"/>
</dbReference>
<organism evidence="1 2">
    <name type="scientific">Chara braunii</name>
    <name type="common">Braun's stonewort</name>
    <dbReference type="NCBI Taxonomy" id="69332"/>
    <lineage>
        <taxon>Eukaryota</taxon>
        <taxon>Viridiplantae</taxon>
        <taxon>Streptophyta</taxon>
        <taxon>Charophyceae</taxon>
        <taxon>Charales</taxon>
        <taxon>Characeae</taxon>
        <taxon>Chara</taxon>
    </lineage>
</organism>
<dbReference type="Gramene" id="GBG91005">
    <property type="protein sequence ID" value="GBG91005"/>
    <property type="gene ID" value="CBR_g51663"/>
</dbReference>
<dbReference type="AlphaFoldDB" id="A0A388M917"/>
<dbReference type="PANTHER" id="PTHR37720:SF2">
    <property type="entry name" value="OS10G0481400 PROTEIN"/>
    <property type="match status" value="1"/>
</dbReference>
<evidence type="ECO:0000313" key="2">
    <source>
        <dbReference type="Proteomes" id="UP000265515"/>
    </source>
</evidence>
<gene>
    <name evidence="1" type="ORF">CBR_g51663</name>
</gene>
<keyword evidence="2" id="KW-1185">Reference proteome</keyword>
<comment type="caution">
    <text evidence="1">The sequence shown here is derived from an EMBL/GenBank/DDBJ whole genome shotgun (WGS) entry which is preliminary data.</text>
</comment>
<sequence>MASVLAQERLLGLALGGTLAASVHVCLQRQIWRSTGSVVDSMAQFQKDVVPVKAMVDLPPPLFGEQPRTAIVRNWNLLLDTVTRPMVRLLSEKGL</sequence>
<dbReference type="PANTHER" id="PTHR37720">
    <property type="entry name" value="OS10G0481400 PROTEIN"/>
    <property type="match status" value="1"/>
</dbReference>
<name>A0A388M917_CHABU</name>
<proteinExistence type="predicted"/>